<dbReference type="InterPro" id="IPR004593">
    <property type="entry name" value="SbcD"/>
</dbReference>
<dbReference type="SUPFAM" id="SSF56300">
    <property type="entry name" value="Metallo-dependent phosphatases"/>
    <property type="match status" value="1"/>
</dbReference>
<keyword evidence="6" id="KW-0235">DNA replication</keyword>
<evidence type="ECO:0000313" key="8">
    <source>
        <dbReference type="EMBL" id="MEA5479258.1"/>
    </source>
</evidence>
<comment type="subunit">
    <text evidence="6">Heterodimer of SbcC and SbcD.</text>
</comment>
<feature type="domain" description="Calcineurin-like phosphoesterase" evidence="7">
    <location>
        <begin position="3"/>
        <end position="234"/>
    </location>
</feature>
<organism evidence="8 9">
    <name type="scientific">Pseudanabaena galeata UHCC 0370</name>
    <dbReference type="NCBI Taxonomy" id="3110310"/>
    <lineage>
        <taxon>Bacteria</taxon>
        <taxon>Bacillati</taxon>
        <taxon>Cyanobacteriota</taxon>
        <taxon>Cyanophyceae</taxon>
        <taxon>Pseudanabaenales</taxon>
        <taxon>Pseudanabaenaceae</taxon>
        <taxon>Pseudanabaena</taxon>
    </lineage>
</organism>
<keyword evidence="9" id="KW-1185">Reference proteome</keyword>
<dbReference type="PANTHER" id="PTHR30337">
    <property type="entry name" value="COMPONENT OF ATP-DEPENDENT DSDNA EXONUCLEASE"/>
    <property type="match status" value="1"/>
</dbReference>
<keyword evidence="4 6" id="KW-0378">Hydrolase</keyword>
<accession>A0ABU5TLQ5</accession>
<sequence>MTIKVLHLSDIHLGSTTHGKVNPQTGLNTRLEDFVAALTICIDRAINEPADIVLFGGDAFPDATPPPLVQQAFAKQFRRLADAGIPTVLLVGNHDQHSQGVGGASLAIYRSLAVPNFTVGDTIATHRISTDAGDIQIITLPWITRSTLLTKSETEGFSMTEVSQFLIDRLQVVIEGEIRQLDPKLPTILLAHVMVDTATYGAERFLAAGKGFTIPLSMLTREAFDYVALGHVHRHQILATQPLVVYPGSIERVDFGEENESKGYCWLEVEKGNVKFEFCAIPTRAFRTMEVDVTQSEDPQGKLLKAIAKGKIDQAIARLIYKVKAEQLAQIDDRLLHEAMAIAHNYSLIPEVVSQNPRTRLPELSTAEALDPMTALKTYLSTREDLKNMEPEMLTAAQELLSEIGLGMDGLESIENSAQPSQLVISFN</sequence>
<evidence type="ECO:0000256" key="3">
    <source>
        <dbReference type="ARBA" id="ARBA00022722"/>
    </source>
</evidence>
<evidence type="ECO:0000256" key="2">
    <source>
        <dbReference type="ARBA" id="ARBA00013365"/>
    </source>
</evidence>
<protein>
    <recommendedName>
        <fullName evidence="2 6">Nuclease SbcCD subunit D</fullName>
    </recommendedName>
</protein>
<keyword evidence="5 6" id="KW-0269">Exonuclease</keyword>
<keyword evidence="3 6" id="KW-0540">Nuclease</keyword>
<dbReference type="InterPro" id="IPR041796">
    <property type="entry name" value="Mre11_N"/>
</dbReference>
<evidence type="ECO:0000256" key="5">
    <source>
        <dbReference type="ARBA" id="ARBA00022839"/>
    </source>
</evidence>
<evidence type="ECO:0000313" key="9">
    <source>
        <dbReference type="Proteomes" id="UP001301388"/>
    </source>
</evidence>
<dbReference type="InterPro" id="IPR050535">
    <property type="entry name" value="DNA_Repair-Maintenance_Comp"/>
</dbReference>
<dbReference type="CDD" id="cd00840">
    <property type="entry name" value="MPP_Mre11_N"/>
    <property type="match status" value="1"/>
</dbReference>
<dbReference type="Proteomes" id="UP001301388">
    <property type="component" value="Unassembled WGS sequence"/>
</dbReference>
<evidence type="ECO:0000256" key="1">
    <source>
        <dbReference type="ARBA" id="ARBA00010555"/>
    </source>
</evidence>
<comment type="function">
    <text evidence="6">SbcCD cleaves DNA hairpin structures. These structures can inhibit DNA replication and are intermediates in certain DNA recombination reactions. The complex acts as a 3'-&gt;5' double strand exonuclease that can open hairpins. It also has a 5' single-strand endonuclease activity.</text>
</comment>
<evidence type="ECO:0000256" key="6">
    <source>
        <dbReference type="RuleBase" id="RU363069"/>
    </source>
</evidence>
<dbReference type="Pfam" id="PF00149">
    <property type="entry name" value="Metallophos"/>
    <property type="match status" value="1"/>
</dbReference>
<evidence type="ECO:0000259" key="7">
    <source>
        <dbReference type="Pfam" id="PF00149"/>
    </source>
</evidence>
<reference evidence="8 9" key="1">
    <citation type="submission" date="2023-12" db="EMBL/GenBank/DDBJ databases">
        <title>Baltic Sea Cyanobacteria.</title>
        <authorList>
            <person name="Delbaje E."/>
            <person name="Fewer D.P."/>
            <person name="Shishido T.K."/>
        </authorList>
    </citation>
    <scope>NUCLEOTIDE SEQUENCE [LARGE SCALE GENOMIC DNA]</scope>
    <source>
        <strain evidence="8 9">UHCC 0370</strain>
    </source>
</reference>
<dbReference type="EMBL" id="JAYGIE010000086">
    <property type="protein sequence ID" value="MEA5479258.1"/>
    <property type="molecule type" value="Genomic_DNA"/>
</dbReference>
<proteinExistence type="inferred from homology"/>
<keyword evidence="6" id="KW-0233">DNA recombination</keyword>
<gene>
    <name evidence="6 8" type="primary">sbcD</name>
    <name evidence="8" type="ORF">VB774_16675</name>
</gene>
<dbReference type="NCBIfam" id="TIGR00619">
    <property type="entry name" value="sbcd"/>
    <property type="match status" value="1"/>
</dbReference>
<comment type="caution">
    <text evidence="8">The sequence shown here is derived from an EMBL/GenBank/DDBJ whole genome shotgun (WGS) entry which is preliminary data.</text>
</comment>
<dbReference type="GO" id="GO:0004527">
    <property type="term" value="F:exonuclease activity"/>
    <property type="evidence" value="ECO:0007669"/>
    <property type="project" value="UniProtKB-KW"/>
</dbReference>
<name>A0ABU5TLQ5_9CYAN</name>
<dbReference type="InterPro" id="IPR004843">
    <property type="entry name" value="Calcineurin-like_PHP"/>
</dbReference>
<keyword evidence="6" id="KW-0255">Endonuclease</keyword>
<comment type="similarity">
    <text evidence="1 6">Belongs to the SbcD family.</text>
</comment>
<dbReference type="InterPro" id="IPR029052">
    <property type="entry name" value="Metallo-depent_PP-like"/>
</dbReference>
<evidence type="ECO:0000256" key="4">
    <source>
        <dbReference type="ARBA" id="ARBA00022801"/>
    </source>
</evidence>
<dbReference type="Gene3D" id="3.60.21.10">
    <property type="match status" value="1"/>
</dbReference>
<dbReference type="PANTHER" id="PTHR30337:SF0">
    <property type="entry name" value="NUCLEASE SBCCD SUBUNIT D"/>
    <property type="match status" value="1"/>
</dbReference>